<keyword evidence="7" id="KW-0597">Phosphoprotein</keyword>
<evidence type="ECO:0000256" key="10">
    <source>
        <dbReference type="ARBA" id="ARBA00023278"/>
    </source>
</evidence>
<dbReference type="PANTHER" id="PTHR14115:SF0">
    <property type="entry name" value="AMELOBLASTIN"/>
    <property type="match status" value="1"/>
</dbReference>
<dbReference type="GO" id="GO:0042475">
    <property type="term" value="P:odontogenesis of dentin-containing tooth"/>
    <property type="evidence" value="ECO:0007669"/>
    <property type="project" value="InterPro"/>
</dbReference>
<evidence type="ECO:0000256" key="12">
    <source>
        <dbReference type="SAM" id="SignalP"/>
    </source>
</evidence>
<evidence type="ECO:0000256" key="4">
    <source>
        <dbReference type="ARBA" id="ARBA00014018"/>
    </source>
</evidence>
<dbReference type="PANTHER" id="PTHR14115">
    <property type="entry name" value="AMELOBLASTIN"/>
    <property type="match status" value="1"/>
</dbReference>
<evidence type="ECO:0000256" key="5">
    <source>
        <dbReference type="ARBA" id="ARBA00022525"/>
    </source>
</evidence>
<dbReference type="OMA" id="MPHKPAM"/>
<keyword evidence="5" id="KW-0964">Secreted</keyword>
<dbReference type="SMART" id="SM00817">
    <property type="entry name" value="Amelin"/>
    <property type="match status" value="1"/>
</dbReference>
<reference evidence="14" key="1">
    <citation type="journal article" date="2016" name="Nature">
        <title>Genome evolution in the allotetraploid frog Xenopus laevis.</title>
        <authorList>
            <person name="Session A.M."/>
            <person name="Uno Y."/>
            <person name="Kwon T."/>
            <person name="Chapman J.A."/>
            <person name="Toyoda A."/>
            <person name="Takahashi S."/>
            <person name="Fukui A."/>
            <person name="Hikosaka A."/>
            <person name="Suzuki A."/>
            <person name="Kondo M."/>
            <person name="van Heeringen S.J."/>
            <person name="Quigley I."/>
            <person name="Heinz S."/>
            <person name="Ogino H."/>
            <person name="Ochi H."/>
            <person name="Hellsten U."/>
            <person name="Lyons J.B."/>
            <person name="Simakov O."/>
            <person name="Putnam N."/>
            <person name="Stites J."/>
            <person name="Kuroki Y."/>
            <person name="Tanaka T."/>
            <person name="Michiue T."/>
            <person name="Watanabe M."/>
            <person name="Bogdanovic O."/>
            <person name="Lister R."/>
            <person name="Georgiou G."/>
            <person name="Paranjpe S.S."/>
            <person name="van Kruijsbergen I."/>
            <person name="Shu S."/>
            <person name="Carlson J."/>
            <person name="Kinoshita T."/>
            <person name="Ohta Y."/>
            <person name="Mawaribuchi S."/>
            <person name="Jenkins J."/>
            <person name="Grimwood J."/>
            <person name="Schmutz J."/>
            <person name="Mitros T."/>
            <person name="Mozaffari S.V."/>
            <person name="Suzuki Y."/>
            <person name="Haramoto Y."/>
            <person name="Yamamoto T.S."/>
            <person name="Takagi C."/>
            <person name="Heald R."/>
            <person name="Miller K."/>
            <person name="Haudenschild C."/>
            <person name="Kitzman J."/>
            <person name="Nakayama T."/>
            <person name="Izutsu Y."/>
            <person name="Robert J."/>
            <person name="Fortriede J."/>
            <person name="Burns K."/>
            <person name="Lotay V."/>
            <person name="Karimi K."/>
            <person name="Yasuoka Y."/>
            <person name="Dichmann D.S."/>
            <person name="Flajnik M.F."/>
            <person name="Houston D.W."/>
            <person name="Shendure J."/>
            <person name="DuPasquier L."/>
            <person name="Vize P.D."/>
            <person name="Zorn A.M."/>
            <person name="Ito M."/>
            <person name="Marcotte E.M."/>
            <person name="Wallingford J.B."/>
            <person name="Ito Y."/>
            <person name="Asashima M."/>
            <person name="Ueno N."/>
            <person name="Matsuda Y."/>
            <person name="Veenstra G.J."/>
            <person name="Fujiyama A."/>
            <person name="Harland R.M."/>
            <person name="Taira M."/>
            <person name="Rokhsar D.S."/>
        </authorList>
    </citation>
    <scope>NUCLEOTIDE SEQUENCE [LARGE SCALE GENOMIC DNA]</scope>
    <source>
        <strain evidence="14">J</strain>
    </source>
</reference>
<feature type="signal peptide" evidence="12">
    <location>
        <begin position="1"/>
        <end position="16"/>
    </location>
</feature>
<keyword evidence="6" id="KW-0272">Extracellular matrix</keyword>
<keyword evidence="9 12" id="KW-0732">Signal</keyword>
<dbReference type="Pfam" id="PF05111">
    <property type="entry name" value="Amelin"/>
    <property type="match status" value="1"/>
</dbReference>
<feature type="region of interest" description="Disordered" evidence="11">
    <location>
        <begin position="98"/>
        <end position="142"/>
    </location>
</feature>
<evidence type="ECO:0000256" key="9">
    <source>
        <dbReference type="ARBA" id="ARBA00022729"/>
    </source>
</evidence>
<dbReference type="AlphaFoldDB" id="A0A974DZA9"/>
<keyword evidence="8" id="KW-0091">Biomineralization</keyword>
<sequence length="408" mass="43391">MELLALVFCLISTAIAYPMHQQTPGTQGLASISLETMRQQAADTLTAPLSQISRFGYNDPYSVLWLHGLLPPHSSYPWLHQRPQLSDNQQFEYALPIHPPPLPGAQSPAQTEKAGQHTQNIPQQPQAAASTDQLSHQPSLPLGFPILQQADPAITPPKGGPVDGQIQTVALYMYQTIMNKLLQQGAGEIMPDPAGTPPVHQQHPYPGLFFMQYGGGPGGPPARLGAMSSEEITGGRAGAAHAFSSLYPGLLGMGPGLGSQPQNPALQGDFTIEDDSPIAGGKPTVSKGPIESPQAVGPSLIIPGSEGNLNGQGETVAFPNINLPNFAFNPQSQSKLPPGVTPANAPRLTYDTGAGFVPFALDDTIPFSVQRENVITGEMTQANNAKTIDSPIMHEVHLQNHNNYFQEP</sequence>
<comment type="function">
    <text evidence="1">Involved in the mineralization and structural organization of enamel.</text>
</comment>
<evidence type="ECO:0000256" key="7">
    <source>
        <dbReference type="ARBA" id="ARBA00022553"/>
    </source>
</evidence>
<accession>A0A974DZA9</accession>
<evidence type="ECO:0000256" key="3">
    <source>
        <dbReference type="ARBA" id="ARBA00006452"/>
    </source>
</evidence>
<protein>
    <recommendedName>
        <fullName evidence="4">Ameloblastin</fullName>
    </recommendedName>
</protein>
<keyword evidence="10" id="KW-0379">Hydroxylation</keyword>
<dbReference type="GO" id="GO:0030345">
    <property type="term" value="F:structural constituent of tooth enamel"/>
    <property type="evidence" value="ECO:0007669"/>
    <property type="project" value="InterPro"/>
</dbReference>
<dbReference type="GO" id="GO:0008083">
    <property type="term" value="F:growth factor activity"/>
    <property type="evidence" value="ECO:0007669"/>
    <property type="project" value="TreeGrafter"/>
</dbReference>
<evidence type="ECO:0000256" key="2">
    <source>
        <dbReference type="ARBA" id="ARBA00004498"/>
    </source>
</evidence>
<gene>
    <name evidence="13" type="ORF">XELAEV_18005814mg</name>
</gene>
<dbReference type="Proteomes" id="UP000694892">
    <property type="component" value="Chromosome 1L"/>
</dbReference>
<organism evidence="13 14">
    <name type="scientific">Xenopus laevis</name>
    <name type="common">African clawed frog</name>
    <dbReference type="NCBI Taxonomy" id="8355"/>
    <lineage>
        <taxon>Eukaryota</taxon>
        <taxon>Metazoa</taxon>
        <taxon>Chordata</taxon>
        <taxon>Craniata</taxon>
        <taxon>Vertebrata</taxon>
        <taxon>Euteleostomi</taxon>
        <taxon>Amphibia</taxon>
        <taxon>Batrachia</taxon>
        <taxon>Anura</taxon>
        <taxon>Pipoidea</taxon>
        <taxon>Pipidae</taxon>
        <taxon>Xenopodinae</taxon>
        <taxon>Xenopus</taxon>
        <taxon>Xenopus</taxon>
    </lineage>
</organism>
<dbReference type="InterPro" id="IPR007798">
    <property type="entry name" value="Amelin"/>
</dbReference>
<evidence type="ECO:0000313" key="13">
    <source>
        <dbReference type="EMBL" id="OCU00032.1"/>
    </source>
</evidence>
<evidence type="ECO:0000256" key="6">
    <source>
        <dbReference type="ARBA" id="ARBA00022530"/>
    </source>
</evidence>
<feature type="compositionally biased region" description="Polar residues" evidence="11">
    <location>
        <begin position="116"/>
        <end position="138"/>
    </location>
</feature>
<dbReference type="GO" id="GO:0031214">
    <property type="term" value="P:biomineral tissue development"/>
    <property type="evidence" value="ECO:0007669"/>
    <property type="project" value="UniProtKB-KW"/>
</dbReference>
<comment type="subcellular location">
    <subcellularLocation>
        <location evidence="2">Secreted</location>
        <location evidence="2">Extracellular space</location>
        <location evidence="2">Extracellular matrix</location>
    </subcellularLocation>
</comment>
<feature type="chain" id="PRO_5038136191" description="Ameloblastin" evidence="12">
    <location>
        <begin position="17"/>
        <end position="408"/>
    </location>
</feature>
<dbReference type="GO" id="GO:0007155">
    <property type="term" value="P:cell adhesion"/>
    <property type="evidence" value="ECO:0007669"/>
    <property type="project" value="TreeGrafter"/>
</dbReference>
<dbReference type="EMBL" id="CM004466">
    <property type="protein sequence ID" value="OCU00032.1"/>
    <property type="molecule type" value="Genomic_DNA"/>
</dbReference>
<evidence type="ECO:0000313" key="14">
    <source>
        <dbReference type="Proteomes" id="UP000694892"/>
    </source>
</evidence>
<comment type="similarity">
    <text evidence="3">Belongs to the ameloblastin family.</text>
</comment>
<evidence type="ECO:0000256" key="11">
    <source>
        <dbReference type="SAM" id="MobiDB-lite"/>
    </source>
</evidence>
<name>A0A974DZA9_XENLA</name>
<evidence type="ECO:0000256" key="1">
    <source>
        <dbReference type="ARBA" id="ARBA00004035"/>
    </source>
</evidence>
<evidence type="ECO:0000256" key="8">
    <source>
        <dbReference type="ARBA" id="ARBA00022591"/>
    </source>
</evidence>
<proteinExistence type="inferred from homology"/>